<evidence type="ECO:0000313" key="1">
    <source>
        <dbReference type="EMBL" id="GMT31492.1"/>
    </source>
</evidence>
<organism evidence="1 2">
    <name type="scientific">Pristionchus fissidentatus</name>
    <dbReference type="NCBI Taxonomy" id="1538716"/>
    <lineage>
        <taxon>Eukaryota</taxon>
        <taxon>Metazoa</taxon>
        <taxon>Ecdysozoa</taxon>
        <taxon>Nematoda</taxon>
        <taxon>Chromadorea</taxon>
        <taxon>Rhabditida</taxon>
        <taxon>Rhabditina</taxon>
        <taxon>Diplogasteromorpha</taxon>
        <taxon>Diplogasteroidea</taxon>
        <taxon>Neodiplogasteridae</taxon>
        <taxon>Pristionchus</taxon>
    </lineage>
</organism>
<dbReference type="Proteomes" id="UP001432322">
    <property type="component" value="Unassembled WGS sequence"/>
</dbReference>
<accession>A0AAV5WHU9</accession>
<comment type="caution">
    <text evidence="1">The sequence shown here is derived from an EMBL/GenBank/DDBJ whole genome shotgun (WGS) entry which is preliminary data.</text>
</comment>
<feature type="non-terminal residue" evidence="1">
    <location>
        <position position="406"/>
    </location>
</feature>
<name>A0AAV5WHU9_9BILA</name>
<gene>
    <name evidence="1" type="ORF">PFISCL1PPCAC_22789</name>
</gene>
<protein>
    <submittedName>
        <fullName evidence="1">Uncharacterized protein</fullName>
    </submittedName>
</protein>
<keyword evidence="2" id="KW-1185">Reference proteome</keyword>
<sequence>IRGSSPGMDRLPFTGVCAATNAFAVSDDATRAYLHDPKADVVVVIDLEKGNKKFLKWDDKNFAHRRWVCYSLFAITKGDQDFVSILFFNQHKKVFCLVLFAINGELLVKVQTNALNTSAINKERFAYAVSKEGGELQIIFYERFTSSAATSPAFCLPPARLHFILCSFNATTMRVTTTNGLLPATGQWELPFISNSSLHFICTAMTPHAFISYPKTDSIKWSSSTPHPIGIMANDAGYPPRKALWCNAWSGGAGWFSVTEKIEAEDGSISRKMSLWKLDVDAEWRWRKHSATLDAPEYTRSIALRLTPPQPSSPSSFGFIHADWQHGEAALFRVKLDWPQGPFRLSRPLSHSEVHESTSSIDSEVDDDDGLVLRRTTHRGRYASRTPPREHLADLQCPICLDTYEV</sequence>
<proteinExistence type="predicted"/>
<feature type="non-terminal residue" evidence="1">
    <location>
        <position position="1"/>
    </location>
</feature>
<dbReference type="AlphaFoldDB" id="A0AAV5WHU9"/>
<reference evidence="1" key="1">
    <citation type="submission" date="2023-10" db="EMBL/GenBank/DDBJ databases">
        <title>Genome assembly of Pristionchus species.</title>
        <authorList>
            <person name="Yoshida K."/>
            <person name="Sommer R.J."/>
        </authorList>
    </citation>
    <scope>NUCLEOTIDE SEQUENCE</scope>
    <source>
        <strain evidence="1">RS5133</strain>
    </source>
</reference>
<dbReference type="EMBL" id="BTSY01000006">
    <property type="protein sequence ID" value="GMT31492.1"/>
    <property type="molecule type" value="Genomic_DNA"/>
</dbReference>
<evidence type="ECO:0000313" key="2">
    <source>
        <dbReference type="Proteomes" id="UP001432322"/>
    </source>
</evidence>